<feature type="transmembrane region" description="Helical" evidence="1">
    <location>
        <begin position="374"/>
        <end position="393"/>
    </location>
</feature>
<organism evidence="2 3">
    <name type="scientific">Sphingomonas arvum</name>
    <dbReference type="NCBI Taxonomy" id="2992113"/>
    <lineage>
        <taxon>Bacteria</taxon>
        <taxon>Pseudomonadati</taxon>
        <taxon>Pseudomonadota</taxon>
        <taxon>Alphaproteobacteria</taxon>
        <taxon>Sphingomonadales</taxon>
        <taxon>Sphingomonadaceae</taxon>
        <taxon>Sphingomonas</taxon>
    </lineage>
</organism>
<feature type="transmembrane region" description="Helical" evidence="1">
    <location>
        <begin position="192"/>
        <end position="218"/>
    </location>
</feature>
<feature type="transmembrane region" description="Helical" evidence="1">
    <location>
        <begin position="399"/>
        <end position="417"/>
    </location>
</feature>
<evidence type="ECO:0000313" key="2">
    <source>
        <dbReference type="EMBL" id="MCW3797851.1"/>
    </source>
</evidence>
<feature type="transmembrane region" description="Helical" evidence="1">
    <location>
        <begin position="135"/>
        <end position="157"/>
    </location>
</feature>
<feature type="transmembrane region" description="Helical" evidence="1">
    <location>
        <begin position="426"/>
        <end position="449"/>
    </location>
</feature>
<evidence type="ECO:0000313" key="3">
    <source>
        <dbReference type="Proteomes" id="UP001526246"/>
    </source>
</evidence>
<feature type="transmembrane region" description="Helical" evidence="1">
    <location>
        <begin position="230"/>
        <end position="252"/>
    </location>
</feature>
<dbReference type="PROSITE" id="PS51257">
    <property type="entry name" value="PROKAR_LIPOPROTEIN"/>
    <property type="match status" value="1"/>
</dbReference>
<keyword evidence="3" id="KW-1185">Reference proteome</keyword>
<keyword evidence="1" id="KW-1133">Transmembrane helix</keyword>
<dbReference type="RefSeq" id="WP_264882405.1">
    <property type="nucleotide sequence ID" value="NZ_JAPDOB010000002.1"/>
</dbReference>
<dbReference type="Proteomes" id="UP001526246">
    <property type="component" value="Unassembled WGS sequence"/>
</dbReference>
<evidence type="ECO:0000256" key="1">
    <source>
        <dbReference type="SAM" id="Phobius"/>
    </source>
</evidence>
<name>A0ABT3JFS4_9SPHN</name>
<proteinExistence type="predicted"/>
<sequence length="611" mass="67008">MTTTTDKILAWTAKNWRWLVLIYWWVACAWFVYSRWRGIELFQLNDTDDNLRLAQVRAWMHGQGWYDLRQYRLDPPAGANIHWSRIVDLPLAGLITILRWVTSGPNAERFAIAVAPLLPYLPICGALALTARRLIHPAAFVAVLAALFFAGSVNGMVSPTRIDHHGWQLACLAIALAGLADPDRRRGGLTVGLATALSLSIGLEMLIYLALAAAAQVLMWVDDRGQRERLACYAVSLAGGCTVGFLLFASYANRAPVCDALSPVWLSDALLGGALLWLVATLSPERWTVRLGMAAVAGVIVAAFHALAWPHCLHRLEGVSPEVAQLWLNNVREAKPIYEHGWRTVLQVVTLPAVGALGWLLLTARNWRVERDLFRRTAAVAVVSIVPLALLLWQTRAGPSAQLLGCAGAAALVWLLLPRAWHAKNWLVASIATAVLVVAGLGAAVPFAFNLGLLKSPPQTRYERQVARANSLCPSMRALRPIAKLPKGTIFTFLDLGPRIITVTHHNAIAGPYHRNGEAIADLMKAFRGSEAQAHQLVAKHRADYLLICPMMSQATIFMARAPQGFYAQLVRGRVPGWLQPIPLPKDSPFRIWRVRPASGSAPPPRPDSRG</sequence>
<reference evidence="2 3" key="1">
    <citation type="submission" date="2022-10" db="EMBL/GenBank/DDBJ databases">
        <title>Sphingomonas sp.</title>
        <authorList>
            <person name="Jin C."/>
        </authorList>
    </citation>
    <scope>NUCLEOTIDE SEQUENCE [LARGE SCALE GENOMIC DNA]</scope>
    <source>
        <strain evidence="2 3">BN140010</strain>
    </source>
</reference>
<gene>
    <name evidence="2" type="ORF">OMW55_08550</name>
</gene>
<protein>
    <submittedName>
        <fullName evidence="2">AcrB/AcrD/AcrF family protein</fullName>
    </submittedName>
</protein>
<feature type="transmembrane region" description="Helical" evidence="1">
    <location>
        <begin position="16"/>
        <end position="33"/>
    </location>
</feature>
<accession>A0ABT3JFS4</accession>
<keyword evidence="1" id="KW-0472">Membrane</keyword>
<comment type="caution">
    <text evidence="2">The sequence shown here is derived from an EMBL/GenBank/DDBJ whole genome shotgun (WGS) entry which is preliminary data.</text>
</comment>
<feature type="transmembrane region" description="Helical" evidence="1">
    <location>
        <begin position="344"/>
        <end position="362"/>
    </location>
</feature>
<feature type="transmembrane region" description="Helical" evidence="1">
    <location>
        <begin position="264"/>
        <end position="282"/>
    </location>
</feature>
<feature type="transmembrane region" description="Helical" evidence="1">
    <location>
        <begin position="289"/>
        <end position="309"/>
    </location>
</feature>
<keyword evidence="1" id="KW-0812">Transmembrane</keyword>
<feature type="transmembrane region" description="Helical" evidence="1">
    <location>
        <begin position="110"/>
        <end position="129"/>
    </location>
</feature>
<dbReference type="EMBL" id="JAPDOB010000002">
    <property type="protein sequence ID" value="MCW3797851.1"/>
    <property type="molecule type" value="Genomic_DNA"/>
</dbReference>